<gene>
    <name evidence="1" type="ORF">KQI82_15285</name>
</gene>
<name>A0ABS6FDP1_9FIRM</name>
<proteinExistence type="predicted"/>
<dbReference type="RefSeq" id="WP_216633538.1">
    <property type="nucleotide sequence ID" value="NZ_JAHLQN010000001.1"/>
</dbReference>
<dbReference type="EMBL" id="JAHLQN010000001">
    <property type="protein sequence ID" value="MBU5628272.1"/>
    <property type="molecule type" value="Genomic_DNA"/>
</dbReference>
<accession>A0ABS6FDP1</accession>
<sequence length="59" mass="6690">MTFLEEVRRKVEKEEKACVTCGNLVRIGGTLIGCVAHDKLILPNYPPYFGQKPCPDWKP</sequence>
<organism evidence="1 2">
    <name type="scientific">Dysosmobacter acutus</name>
    <dbReference type="NCBI Taxonomy" id="2841504"/>
    <lineage>
        <taxon>Bacteria</taxon>
        <taxon>Bacillati</taxon>
        <taxon>Bacillota</taxon>
        <taxon>Clostridia</taxon>
        <taxon>Eubacteriales</taxon>
        <taxon>Oscillospiraceae</taxon>
        <taxon>Dysosmobacter</taxon>
    </lineage>
</organism>
<comment type="caution">
    <text evidence="1">The sequence shown here is derived from an EMBL/GenBank/DDBJ whole genome shotgun (WGS) entry which is preliminary data.</text>
</comment>
<evidence type="ECO:0000313" key="2">
    <source>
        <dbReference type="Proteomes" id="UP000787672"/>
    </source>
</evidence>
<evidence type="ECO:0000313" key="1">
    <source>
        <dbReference type="EMBL" id="MBU5628272.1"/>
    </source>
</evidence>
<protein>
    <submittedName>
        <fullName evidence="1">Uncharacterized protein</fullName>
    </submittedName>
</protein>
<dbReference type="Proteomes" id="UP000787672">
    <property type="component" value="Unassembled WGS sequence"/>
</dbReference>
<keyword evidence="2" id="KW-1185">Reference proteome</keyword>
<reference evidence="1 2" key="1">
    <citation type="submission" date="2021-06" db="EMBL/GenBank/DDBJ databases">
        <authorList>
            <person name="Sun Q."/>
            <person name="Li D."/>
        </authorList>
    </citation>
    <scope>NUCLEOTIDE SEQUENCE [LARGE SCALE GENOMIC DNA]</scope>
    <source>
        <strain evidence="1 2">MSJ-2</strain>
    </source>
</reference>